<dbReference type="RefSeq" id="WP_005877036.1">
    <property type="nucleotide sequence ID" value="NZ_CABMNL010000001.1"/>
</dbReference>
<name>C3X3L3_9BURK</name>
<organism evidence="1 2">
    <name type="scientific">Oxalobacter paraformigenes</name>
    <dbReference type="NCBI Taxonomy" id="556268"/>
    <lineage>
        <taxon>Bacteria</taxon>
        <taxon>Pseudomonadati</taxon>
        <taxon>Pseudomonadota</taxon>
        <taxon>Betaproteobacteria</taxon>
        <taxon>Burkholderiales</taxon>
        <taxon>Oxalobacteraceae</taxon>
        <taxon>Oxalobacter</taxon>
    </lineage>
</organism>
<protein>
    <submittedName>
        <fullName evidence="1">Uncharacterized protein</fullName>
    </submittedName>
</protein>
<evidence type="ECO:0000313" key="2">
    <source>
        <dbReference type="Proteomes" id="UP000003973"/>
    </source>
</evidence>
<gene>
    <name evidence="1" type="ORF">OFAG_00952</name>
</gene>
<sequence>MEYITVENGIIAAHRCGKDKPENALEVPSGFAGYMGLPLSALKEDMSGLKPISQQLAEGVINLPDGYKVNKADNEFIRMEQAEIDEKYPIKTYAEEGSFEAIEVKKTFDRDGNFGYWPPEGTVEISGKQPDVTYKAVNGKWAPDPARAKAKRLAEIDERCEEAMRTVVSSYPDSEKQTFPQQSAEAQAYLADPTASVPLLSSLALSRGVTLDELARRVLNKHTVYSVLTGKILGQRKTLQNRVKACSSVEEIEQIETAIQIPQQELNQYLS</sequence>
<proteinExistence type="predicted"/>
<dbReference type="Proteomes" id="UP000003973">
    <property type="component" value="Unassembled WGS sequence"/>
</dbReference>
<dbReference type="EMBL" id="ACDP02000021">
    <property type="protein sequence ID" value="EEO27799.1"/>
    <property type="molecule type" value="Genomic_DNA"/>
</dbReference>
<evidence type="ECO:0000313" key="1">
    <source>
        <dbReference type="EMBL" id="EEO27799.1"/>
    </source>
</evidence>
<dbReference type="AlphaFoldDB" id="C3X3L3"/>
<keyword evidence="2" id="KW-1185">Reference proteome</keyword>
<dbReference type="eggNOG" id="ENOG50339P5">
    <property type="taxonomic scope" value="Bacteria"/>
</dbReference>
<reference evidence="1" key="1">
    <citation type="submission" date="2011-10" db="EMBL/GenBank/DDBJ databases">
        <title>The Genome Sequence of Oxalobacter formigenes HOxBLS.</title>
        <authorList>
            <consortium name="The Broad Institute Genome Sequencing Platform"/>
            <person name="Earl A."/>
            <person name="Ward D."/>
            <person name="Feldgarden M."/>
            <person name="Gevers D."/>
            <person name="Allison M.J."/>
            <person name="Humphrey S."/>
            <person name="Young S.K."/>
            <person name="Zeng Q."/>
            <person name="Gargeya S."/>
            <person name="Fitzgerald M."/>
            <person name="Haas B."/>
            <person name="Abouelleil A."/>
            <person name="Alvarado L."/>
            <person name="Arachchi H.M."/>
            <person name="Berlin A."/>
            <person name="Brown A."/>
            <person name="Chapman S.B."/>
            <person name="Chen Z."/>
            <person name="Dunbar C."/>
            <person name="Freedman E."/>
            <person name="Gearin G."/>
            <person name="Goldberg J."/>
            <person name="Griggs A."/>
            <person name="Gujja S."/>
            <person name="Heiman D."/>
            <person name="Howarth C."/>
            <person name="Larson L."/>
            <person name="Lui A."/>
            <person name="MacDonald P.J.P."/>
            <person name="Montmayeur A."/>
            <person name="Murphy C."/>
            <person name="Neiman D."/>
            <person name="Pearson M."/>
            <person name="Priest M."/>
            <person name="Roberts A."/>
            <person name="Saif S."/>
            <person name="Shea T."/>
            <person name="Shenoy N."/>
            <person name="Sisk P."/>
            <person name="Stolte C."/>
            <person name="Sykes S."/>
            <person name="Wortman J."/>
            <person name="Nusbaum C."/>
            <person name="Birren B."/>
        </authorList>
    </citation>
    <scope>NUCLEOTIDE SEQUENCE [LARGE SCALE GENOMIC DNA]</scope>
    <source>
        <strain evidence="1">HOxBLS</strain>
    </source>
</reference>
<dbReference type="HOGENOM" id="CLU_1026156_0_0_4"/>
<accession>C3X3L3</accession>
<comment type="caution">
    <text evidence="1">The sequence shown here is derived from an EMBL/GenBank/DDBJ whole genome shotgun (WGS) entry which is preliminary data.</text>
</comment>